<dbReference type="Proteomes" id="UP000717364">
    <property type="component" value="Unassembled WGS sequence"/>
</dbReference>
<dbReference type="InterPro" id="IPR011335">
    <property type="entry name" value="Restrct_endonuc-II-like"/>
</dbReference>
<evidence type="ECO:0000313" key="4">
    <source>
        <dbReference type="Proteomes" id="UP000717364"/>
    </source>
</evidence>
<keyword evidence="1" id="KW-0175">Coiled coil</keyword>
<dbReference type="PANTHER" id="PTHR33352:SF3">
    <property type="entry name" value="SLR1612 PROTEIN"/>
    <property type="match status" value="1"/>
</dbReference>
<proteinExistence type="predicted"/>
<evidence type="ECO:0000256" key="1">
    <source>
        <dbReference type="SAM" id="Coils"/>
    </source>
</evidence>
<reference evidence="3" key="2">
    <citation type="journal article" date="2021" name="Mar. Drugs">
        <title>Genome Reduction and Secondary Metabolism of the Marine Sponge-Associated Cyanobacterium Leptothoe.</title>
        <authorList>
            <person name="Konstantinou D."/>
            <person name="Popin R.V."/>
            <person name="Fewer D.P."/>
            <person name="Sivonen K."/>
            <person name="Gkelis S."/>
        </authorList>
    </citation>
    <scope>NUCLEOTIDE SEQUENCE</scope>
    <source>
        <strain evidence="3">TAU-MAC 1115</strain>
    </source>
</reference>
<dbReference type="PANTHER" id="PTHR33352">
    <property type="entry name" value="SLR1095 PROTEIN"/>
    <property type="match status" value="1"/>
</dbReference>
<name>A0A947DJ30_9CYAN</name>
<accession>A0A947DJ30</accession>
<comment type="caution">
    <text evidence="3">The sequence shown here is derived from an EMBL/GenBank/DDBJ whole genome shotgun (WGS) entry which is preliminary data.</text>
</comment>
<keyword evidence="3" id="KW-0378">Hydrolase</keyword>
<sequence length="236" mass="27147">MVLQFDPKQCLPSSAELPDSDDTPVDNELQNLIPNLLEAILVMIWPERQDWFFGVDMGIYFDPSRPAVVPDGFLSLGVERFIGEQGRLSYVLWEEDNISPMFALEVVSKTYGGEYEKKKSIYADLGIRYYAIYLPNPGSRRKRQPLEIYQLNNGIYQQLEGNPLWLPDIGLGLGRERGTYLGREREWLYWYDEAGNRLITPEEKALQAQARAEQEQARAERLANKLRELGIDPDSV</sequence>
<protein>
    <submittedName>
        <fullName evidence="3">Uma2 family endonuclease</fullName>
    </submittedName>
</protein>
<dbReference type="RefSeq" id="WP_215610950.1">
    <property type="nucleotide sequence ID" value="NZ_JADOES010000063.1"/>
</dbReference>
<evidence type="ECO:0000259" key="2">
    <source>
        <dbReference type="Pfam" id="PF05685"/>
    </source>
</evidence>
<evidence type="ECO:0000313" key="3">
    <source>
        <dbReference type="EMBL" id="MBT9317888.1"/>
    </source>
</evidence>
<organism evidence="3 4">
    <name type="scientific">Leptothoe spongobia TAU-MAC 1115</name>
    <dbReference type="NCBI Taxonomy" id="1967444"/>
    <lineage>
        <taxon>Bacteria</taxon>
        <taxon>Bacillati</taxon>
        <taxon>Cyanobacteriota</taxon>
        <taxon>Cyanophyceae</taxon>
        <taxon>Nodosilineales</taxon>
        <taxon>Cymatolegaceae</taxon>
        <taxon>Leptothoe</taxon>
        <taxon>Leptothoe spongobia</taxon>
    </lineage>
</organism>
<dbReference type="CDD" id="cd06260">
    <property type="entry name" value="DUF820-like"/>
    <property type="match status" value="1"/>
</dbReference>
<reference evidence="3" key="1">
    <citation type="submission" date="2020-11" db="EMBL/GenBank/DDBJ databases">
        <authorList>
            <person name="Konstantinou D."/>
            <person name="Gkelis S."/>
            <person name="Popin R."/>
            <person name="Fewer D."/>
            <person name="Sivonen K."/>
        </authorList>
    </citation>
    <scope>NUCLEOTIDE SEQUENCE</scope>
    <source>
        <strain evidence="3">TAU-MAC 1115</strain>
    </source>
</reference>
<keyword evidence="3" id="KW-0255">Endonuclease</keyword>
<keyword evidence="3" id="KW-0540">Nuclease</keyword>
<keyword evidence="4" id="KW-1185">Reference proteome</keyword>
<dbReference type="Pfam" id="PF05685">
    <property type="entry name" value="Uma2"/>
    <property type="match status" value="1"/>
</dbReference>
<dbReference type="AlphaFoldDB" id="A0A947DJ30"/>
<feature type="coiled-coil region" evidence="1">
    <location>
        <begin position="205"/>
        <end position="232"/>
    </location>
</feature>
<dbReference type="EMBL" id="JADOES010000063">
    <property type="protein sequence ID" value="MBT9317888.1"/>
    <property type="molecule type" value="Genomic_DNA"/>
</dbReference>
<dbReference type="SUPFAM" id="SSF52980">
    <property type="entry name" value="Restriction endonuclease-like"/>
    <property type="match status" value="1"/>
</dbReference>
<gene>
    <name evidence="3" type="ORF">IXB50_20935</name>
</gene>
<dbReference type="GO" id="GO:0004519">
    <property type="term" value="F:endonuclease activity"/>
    <property type="evidence" value="ECO:0007669"/>
    <property type="project" value="UniProtKB-KW"/>
</dbReference>
<dbReference type="InterPro" id="IPR008538">
    <property type="entry name" value="Uma2"/>
</dbReference>
<feature type="domain" description="Putative restriction endonuclease" evidence="2">
    <location>
        <begin position="33"/>
        <end position="161"/>
    </location>
</feature>